<reference evidence="1 2" key="1">
    <citation type="submission" date="2020-08" db="EMBL/GenBank/DDBJ databases">
        <title>Genome public.</title>
        <authorList>
            <person name="Liu C."/>
            <person name="Sun Q."/>
        </authorList>
    </citation>
    <scope>NUCLEOTIDE SEQUENCE [LARGE SCALE GENOMIC DNA]</scope>
    <source>
        <strain evidence="1 2">BX1</strain>
    </source>
</reference>
<organism evidence="1 2">
    <name type="scientific">Yanshouia hominis</name>
    <dbReference type="NCBI Taxonomy" id="2763673"/>
    <lineage>
        <taxon>Bacteria</taxon>
        <taxon>Bacillati</taxon>
        <taxon>Bacillota</taxon>
        <taxon>Clostridia</taxon>
        <taxon>Eubacteriales</taxon>
        <taxon>Oscillospiraceae</taxon>
        <taxon>Yanshouia</taxon>
    </lineage>
</organism>
<dbReference type="Proteomes" id="UP000658131">
    <property type="component" value="Unassembled WGS sequence"/>
</dbReference>
<evidence type="ECO:0000313" key="2">
    <source>
        <dbReference type="Proteomes" id="UP000658131"/>
    </source>
</evidence>
<dbReference type="EMBL" id="JACRTB010000003">
    <property type="protein sequence ID" value="MBC8575204.1"/>
    <property type="molecule type" value="Genomic_DNA"/>
</dbReference>
<gene>
    <name evidence="1" type="ORF">H8717_02100</name>
</gene>
<name>A0ABR7NFW8_9FIRM</name>
<protein>
    <submittedName>
        <fullName evidence="1">Uncharacterized protein</fullName>
    </submittedName>
</protein>
<keyword evidence="2" id="KW-1185">Reference proteome</keyword>
<evidence type="ECO:0000313" key="1">
    <source>
        <dbReference type="EMBL" id="MBC8575204.1"/>
    </source>
</evidence>
<dbReference type="RefSeq" id="WP_262398858.1">
    <property type="nucleotide sequence ID" value="NZ_JACRTB010000003.1"/>
</dbReference>
<proteinExistence type="predicted"/>
<accession>A0ABR7NFW8</accession>
<comment type="caution">
    <text evidence="1">The sequence shown here is derived from an EMBL/GenBank/DDBJ whole genome shotgun (WGS) entry which is preliminary data.</text>
</comment>
<sequence length="412" mass="47755">MKDNRDKQMAQLAGWTWELNGYAAKVPFYNADDLTMREVQNVFLLDPEPPQMELNDYIREAVRKRDLSYFFFFLHHFEKRLNGVIYRFLTRSGYDRYDPARFLDYKLEVLQMLLYCLPRFEPEQETEFLKYAKHYIRDGLLFCRMMGEAGSFASLAEYRRVRQIGAMYNNSGKSRAEVVSEFAAQSGYKDESGSADELLSIAQRNRSIVSLYRTEQDEDGEENGEDVTRDDSWNYDDILWNGIQAKAVAAAFEQLSYKEQWYLEKRNAICMTCGRVSPLSTQSTFEDLAVDFEGTTASGAERFYRRTLDKLRLKLLESGLVHTVTLKQTECRKRNKKIAAAVYLYQADNDGEWGELRFDFENGTAEIVKLADWDTVKSNVFAKTAIRFVQGLPEARLLKSVVVPFESETLGK</sequence>